<evidence type="ECO:0000313" key="2">
    <source>
        <dbReference type="Proteomes" id="UP001362999"/>
    </source>
</evidence>
<accession>A0AAW0DF46</accession>
<dbReference type="EMBL" id="JAWWNJ010000008">
    <property type="protein sequence ID" value="KAK7050108.1"/>
    <property type="molecule type" value="Genomic_DNA"/>
</dbReference>
<dbReference type="Proteomes" id="UP001362999">
    <property type="component" value="Unassembled WGS sequence"/>
</dbReference>
<evidence type="ECO:0008006" key="3">
    <source>
        <dbReference type="Google" id="ProtNLM"/>
    </source>
</evidence>
<dbReference type="InterPro" id="IPR036291">
    <property type="entry name" value="NAD(P)-bd_dom_sf"/>
</dbReference>
<proteinExistence type="predicted"/>
<dbReference type="SUPFAM" id="SSF51735">
    <property type="entry name" value="NAD(P)-binding Rossmann-fold domains"/>
    <property type="match status" value="1"/>
</dbReference>
<dbReference type="PANTHER" id="PTHR14097:SF8">
    <property type="entry name" value="NAD(P)-BINDING DOMAIN-CONTAINING PROTEIN"/>
    <property type="match status" value="1"/>
</dbReference>
<name>A0AAW0DF46_9AGAR</name>
<sequence length="229" mass="24214">MHIILTGATGAVGAPILQHCLASPKITRVSVLSRRMFTIPPSDLDGVDTTKARVIVHEDYTSYPDTLLEELKGAEGCIWAQGTSQNEVSETEYIRVTHDSPVAAAKAFAGISGTDHFNFVHISGQGVDSNATLYTRIKGRAEKSLLELSGTPPHTSLRVFNVRPGYLSHYGIAPVLRVVAPGIVTPAAALSKVCVDLVTGVGKPLEGEHIAAGGRTVLGEGIKKLAALR</sequence>
<evidence type="ECO:0000313" key="1">
    <source>
        <dbReference type="EMBL" id="KAK7050108.1"/>
    </source>
</evidence>
<gene>
    <name evidence="1" type="ORF">R3P38DRAFT_3605795</name>
</gene>
<protein>
    <recommendedName>
        <fullName evidence="3">NAD(P)-binding domain-containing protein</fullName>
    </recommendedName>
</protein>
<comment type="caution">
    <text evidence="1">The sequence shown here is derived from an EMBL/GenBank/DDBJ whole genome shotgun (WGS) entry which is preliminary data.</text>
</comment>
<dbReference type="AlphaFoldDB" id="A0AAW0DF46"/>
<organism evidence="1 2">
    <name type="scientific">Favolaschia claudopus</name>
    <dbReference type="NCBI Taxonomy" id="2862362"/>
    <lineage>
        <taxon>Eukaryota</taxon>
        <taxon>Fungi</taxon>
        <taxon>Dikarya</taxon>
        <taxon>Basidiomycota</taxon>
        <taxon>Agaricomycotina</taxon>
        <taxon>Agaricomycetes</taxon>
        <taxon>Agaricomycetidae</taxon>
        <taxon>Agaricales</taxon>
        <taxon>Marasmiineae</taxon>
        <taxon>Mycenaceae</taxon>
        <taxon>Favolaschia</taxon>
    </lineage>
</organism>
<reference evidence="1 2" key="1">
    <citation type="journal article" date="2024" name="J Genomics">
        <title>Draft genome sequencing and assembly of Favolaschia claudopus CIRM-BRFM 2984 isolated from oak limbs.</title>
        <authorList>
            <person name="Navarro D."/>
            <person name="Drula E."/>
            <person name="Chaduli D."/>
            <person name="Cazenave R."/>
            <person name="Ahrendt S."/>
            <person name="Wang J."/>
            <person name="Lipzen A."/>
            <person name="Daum C."/>
            <person name="Barry K."/>
            <person name="Grigoriev I.V."/>
            <person name="Favel A."/>
            <person name="Rosso M.N."/>
            <person name="Martin F."/>
        </authorList>
    </citation>
    <scope>NUCLEOTIDE SEQUENCE [LARGE SCALE GENOMIC DNA]</scope>
    <source>
        <strain evidence="1 2">CIRM-BRFM 2984</strain>
    </source>
</reference>
<dbReference type="PANTHER" id="PTHR14097">
    <property type="entry name" value="OXIDOREDUCTASE HTATIP2"/>
    <property type="match status" value="1"/>
</dbReference>
<keyword evidence="2" id="KW-1185">Reference proteome</keyword>
<dbReference type="Gene3D" id="3.40.50.720">
    <property type="entry name" value="NAD(P)-binding Rossmann-like Domain"/>
    <property type="match status" value="1"/>
</dbReference>